<reference evidence="2" key="1">
    <citation type="submission" date="2021-12" db="EMBL/GenBank/DDBJ databases">
        <title>Enterovibrio ZSDZ35 sp. nov. and Enterovibrio ZSDZ42 sp. nov., isolated from coastal seawater in Qingdao.</title>
        <authorList>
            <person name="Zhang P."/>
        </authorList>
    </citation>
    <scope>NUCLEOTIDE SEQUENCE</scope>
    <source>
        <strain evidence="2">ZSDZ35</strain>
    </source>
</reference>
<gene>
    <name evidence="2" type="ORF">LRP49_02040</name>
</gene>
<evidence type="ECO:0000313" key="2">
    <source>
        <dbReference type="EMBL" id="MDD1779967.1"/>
    </source>
</evidence>
<comment type="caution">
    <text evidence="2">The sequence shown here is derived from an EMBL/GenBank/DDBJ whole genome shotgun (WGS) entry which is preliminary data.</text>
</comment>
<protein>
    <recommendedName>
        <fullName evidence="4">PH domain-containing protein</fullName>
    </recommendedName>
</protein>
<name>A0ABT5QG64_9GAMM</name>
<evidence type="ECO:0000313" key="3">
    <source>
        <dbReference type="Proteomes" id="UP001149821"/>
    </source>
</evidence>
<accession>A0ABT5QG64</accession>
<feature type="transmembrane region" description="Helical" evidence="1">
    <location>
        <begin position="18"/>
        <end position="38"/>
    </location>
</feature>
<sequence>MTVNPTDDRNYAELNKPLALIILVLGCSFCFLNITLILSDEPHGVLMTLMYAIMAAVALFVTVFWVFDSYRTKVTDSYIAKGEALIHWQDVVETKPSEFSIVVKSATDSVVVNYYAYSDPEALIAKIQELVRRSQVSD</sequence>
<evidence type="ECO:0008006" key="4">
    <source>
        <dbReference type="Google" id="ProtNLM"/>
    </source>
</evidence>
<keyword evidence="1" id="KW-0472">Membrane</keyword>
<keyword evidence="1" id="KW-1133">Transmembrane helix</keyword>
<proteinExistence type="predicted"/>
<dbReference type="RefSeq" id="WP_274139833.1">
    <property type="nucleotide sequence ID" value="NZ_JAJUBB010000001.1"/>
</dbReference>
<feature type="transmembrane region" description="Helical" evidence="1">
    <location>
        <begin position="44"/>
        <end position="67"/>
    </location>
</feature>
<keyword evidence="3" id="KW-1185">Reference proteome</keyword>
<dbReference type="Proteomes" id="UP001149821">
    <property type="component" value="Unassembled WGS sequence"/>
</dbReference>
<keyword evidence="1" id="KW-0812">Transmembrane</keyword>
<dbReference type="EMBL" id="JAJUBB010000001">
    <property type="protein sequence ID" value="MDD1779967.1"/>
    <property type="molecule type" value="Genomic_DNA"/>
</dbReference>
<evidence type="ECO:0000256" key="1">
    <source>
        <dbReference type="SAM" id="Phobius"/>
    </source>
</evidence>
<organism evidence="2 3">
    <name type="scientific">Enterovibrio qingdaonensis</name>
    <dbReference type="NCBI Taxonomy" id="2899818"/>
    <lineage>
        <taxon>Bacteria</taxon>
        <taxon>Pseudomonadati</taxon>
        <taxon>Pseudomonadota</taxon>
        <taxon>Gammaproteobacteria</taxon>
        <taxon>Vibrionales</taxon>
        <taxon>Vibrionaceae</taxon>
        <taxon>Enterovibrio</taxon>
    </lineage>
</organism>